<protein>
    <submittedName>
        <fullName evidence="1">8202_t:CDS:1</fullName>
    </submittedName>
</protein>
<evidence type="ECO:0000313" key="2">
    <source>
        <dbReference type="Proteomes" id="UP000789860"/>
    </source>
</evidence>
<keyword evidence="2" id="KW-1185">Reference proteome</keyword>
<feature type="non-terminal residue" evidence="1">
    <location>
        <position position="144"/>
    </location>
</feature>
<feature type="non-terminal residue" evidence="1">
    <location>
        <position position="1"/>
    </location>
</feature>
<name>A0ACA9PCB6_9GLOM</name>
<sequence length="144" mass="16457">ADARTTQESLDETFYLTNISPQVGNGFNRDSYLPYEENGNWYVKYQLIGNPPNIAVPTHFFKVILASKENDSDSQGRKKYALGSFLIPNQRIPHDDPLEKYVVPLDALERATGLRFFENLNKNDTQPLCEATKCVLIPHPKWVE</sequence>
<dbReference type="Proteomes" id="UP000789860">
    <property type="component" value="Unassembled WGS sequence"/>
</dbReference>
<gene>
    <name evidence="1" type="ORF">SCALOS_LOCUS10419</name>
</gene>
<organism evidence="1 2">
    <name type="scientific">Scutellospora calospora</name>
    <dbReference type="NCBI Taxonomy" id="85575"/>
    <lineage>
        <taxon>Eukaryota</taxon>
        <taxon>Fungi</taxon>
        <taxon>Fungi incertae sedis</taxon>
        <taxon>Mucoromycota</taxon>
        <taxon>Glomeromycotina</taxon>
        <taxon>Glomeromycetes</taxon>
        <taxon>Diversisporales</taxon>
        <taxon>Gigasporaceae</taxon>
        <taxon>Scutellospora</taxon>
    </lineage>
</organism>
<comment type="caution">
    <text evidence="1">The sequence shown here is derived from an EMBL/GenBank/DDBJ whole genome shotgun (WGS) entry which is preliminary data.</text>
</comment>
<evidence type="ECO:0000313" key="1">
    <source>
        <dbReference type="EMBL" id="CAG8698828.1"/>
    </source>
</evidence>
<proteinExistence type="predicted"/>
<accession>A0ACA9PCB6</accession>
<dbReference type="EMBL" id="CAJVPM010038695">
    <property type="protein sequence ID" value="CAG8698828.1"/>
    <property type="molecule type" value="Genomic_DNA"/>
</dbReference>
<reference evidence="1" key="1">
    <citation type="submission" date="2021-06" db="EMBL/GenBank/DDBJ databases">
        <authorList>
            <person name="Kallberg Y."/>
            <person name="Tangrot J."/>
            <person name="Rosling A."/>
        </authorList>
    </citation>
    <scope>NUCLEOTIDE SEQUENCE</scope>
    <source>
        <strain evidence="1">AU212A</strain>
    </source>
</reference>